<evidence type="ECO:0000313" key="7">
    <source>
        <dbReference type="Proteomes" id="UP001157126"/>
    </source>
</evidence>
<reference evidence="7" key="1">
    <citation type="journal article" date="2019" name="Int. J. Syst. Evol. Microbiol.">
        <title>The Global Catalogue of Microorganisms (GCM) 10K type strain sequencing project: providing services to taxonomists for standard genome sequencing and annotation.</title>
        <authorList>
            <consortium name="The Broad Institute Genomics Platform"/>
            <consortium name="The Broad Institute Genome Sequencing Center for Infectious Disease"/>
            <person name="Wu L."/>
            <person name="Ma J."/>
        </authorList>
    </citation>
    <scope>NUCLEOTIDE SEQUENCE [LARGE SCALE GENOMIC DNA]</scope>
    <source>
        <strain evidence="7">NBRC 113072</strain>
    </source>
</reference>
<gene>
    <name evidence="6" type="ORF">GCM10025883_02590</name>
</gene>
<organism evidence="6 7">
    <name type="scientific">Mobilicoccus caccae</name>
    <dbReference type="NCBI Taxonomy" id="1859295"/>
    <lineage>
        <taxon>Bacteria</taxon>
        <taxon>Bacillati</taxon>
        <taxon>Actinomycetota</taxon>
        <taxon>Actinomycetes</taxon>
        <taxon>Micrococcales</taxon>
        <taxon>Dermatophilaceae</taxon>
        <taxon>Mobilicoccus</taxon>
    </lineage>
</organism>
<proteinExistence type="predicted"/>
<accession>A0ABQ6IJY5</accession>
<keyword evidence="3" id="KW-0658">Purine biosynthesis</keyword>
<evidence type="ECO:0000256" key="3">
    <source>
        <dbReference type="ARBA" id="ARBA00022755"/>
    </source>
</evidence>
<keyword evidence="7" id="KW-1185">Reference proteome</keyword>
<dbReference type="Gene3D" id="3.30.1280.10">
    <property type="entry name" value="Phosphoribosylformylglycinamidine synthase subunit PurS"/>
    <property type="match status" value="1"/>
</dbReference>
<feature type="compositionally biased region" description="Basic and acidic residues" evidence="5">
    <location>
        <begin position="153"/>
        <end position="167"/>
    </location>
</feature>
<evidence type="ECO:0000256" key="4">
    <source>
        <dbReference type="ARBA" id="ARBA00022840"/>
    </source>
</evidence>
<dbReference type="SUPFAM" id="SSF82697">
    <property type="entry name" value="PurS-like"/>
    <property type="match status" value="1"/>
</dbReference>
<keyword evidence="4" id="KW-0067">ATP-binding</keyword>
<evidence type="ECO:0000256" key="2">
    <source>
        <dbReference type="ARBA" id="ARBA00022741"/>
    </source>
</evidence>
<name>A0ABQ6IJY5_9MICO</name>
<evidence type="ECO:0000256" key="1">
    <source>
        <dbReference type="ARBA" id="ARBA00022598"/>
    </source>
</evidence>
<evidence type="ECO:0000313" key="6">
    <source>
        <dbReference type="EMBL" id="GMA38214.1"/>
    </source>
</evidence>
<dbReference type="Proteomes" id="UP001157126">
    <property type="component" value="Unassembled WGS sequence"/>
</dbReference>
<evidence type="ECO:0000256" key="5">
    <source>
        <dbReference type="SAM" id="MobiDB-lite"/>
    </source>
</evidence>
<dbReference type="InterPro" id="IPR036604">
    <property type="entry name" value="PurS-like_sf"/>
</dbReference>
<protein>
    <submittedName>
        <fullName evidence="6">Uncharacterized protein</fullName>
    </submittedName>
</protein>
<keyword evidence="2" id="KW-0547">Nucleotide-binding</keyword>
<keyword evidence="1" id="KW-0436">Ligase</keyword>
<dbReference type="EMBL" id="BSUO01000001">
    <property type="protein sequence ID" value="GMA38214.1"/>
    <property type="molecule type" value="Genomic_DNA"/>
</dbReference>
<comment type="caution">
    <text evidence="6">The sequence shown here is derived from an EMBL/GenBank/DDBJ whole genome shotgun (WGS) entry which is preliminary data.</text>
</comment>
<feature type="region of interest" description="Disordered" evidence="5">
    <location>
        <begin position="144"/>
        <end position="167"/>
    </location>
</feature>
<sequence length="167" mass="18072">MDRIVRAKGPAVGSVVVDVMPKSAQLDPMGRAVTGAMPVLGFPQFVDVRQGKRFVLTVEGEVTREVLASARLLAEKTLTTPGVEEIVSVREAGDATDLDDDVDADWEDMPEHWGGGDTVPPEVGSYRPRKPVAHHRIDESMLGQVEAGSYYGRAEDVRSDRLGGEES</sequence>
<dbReference type="Pfam" id="PF02700">
    <property type="entry name" value="PurS"/>
    <property type="match status" value="1"/>
</dbReference>
<dbReference type="InterPro" id="IPR003850">
    <property type="entry name" value="PurS"/>
</dbReference>